<comment type="function">
    <text evidence="3">Required for maturation of urease via the functional incorporation of the urease nickel metallocenter.</text>
</comment>
<dbReference type="HAMAP" id="MF_01384">
    <property type="entry name" value="UreD"/>
    <property type="match status" value="1"/>
</dbReference>
<evidence type="ECO:0000313" key="5">
    <source>
        <dbReference type="EMBL" id="SFK56410.1"/>
    </source>
</evidence>
<proteinExistence type="inferred from homology"/>
<keyword evidence="3" id="KW-0963">Cytoplasm</keyword>
<dbReference type="PANTHER" id="PTHR33643:SF1">
    <property type="entry name" value="UREASE ACCESSORY PROTEIN D"/>
    <property type="match status" value="1"/>
</dbReference>
<feature type="region of interest" description="Disordered" evidence="4">
    <location>
        <begin position="1"/>
        <end position="31"/>
    </location>
</feature>
<dbReference type="Pfam" id="PF01774">
    <property type="entry name" value="UreD"/>
    <property type="match status" value="1"/>
</dbReference>
<dbReference type="GO" id="GO:0016151">
    <property type="term" value="F:nickel cation binding"/>
    <property type="evidence" value="ECO:0007669"/>
    <property type="project" value="UniProtKB-UniRule"/>
</dbReference>
<reference evidence="6" key="1">
    <citation type="submission" date="2016-10" db="EMBL/GenBank/DDBJ databases">
        <authorList>
            <person name="Varghese N."/>
            <person name="Submissions S."/>
        </authorList>
    </citation>
    <scope>NUCLEOTIDE SEQUENCE [LARGE SCALE GENOMIC DNA]</scope>
    <source>
        <strain evidence="6">Nm69</strain>
    </source>
</reference>
<sequence length="307" mass="33643">MNKIDANCLSQDQTLNNKEPEQNKLSSSALDKKPDASISLAFSREDEKCRLVGRDHFGQLYVQKPFYPEGPEVCHVVIVHPPGGVVGGDRLEIVSRVGAAANVQITTPGAAKWYKANGHVSHQNVQLDVKAGGALEWLPQETIFFDNAEVELDHTVTLAKDSSYIGCEIFCFGRTAFGESFNGGRIRQKVNIRCDGKLIWYEQLNLAGGGMAMKSPLVLADKTVCATLIAVSDTTHTNELINTLREDADKLANGVGHLGVSQVKSVLVARYLGDSSEIARQIMLRIWGILRPAMLGRKAEVPRMWNT</sequence>
<protein>
    <recommendedName>
        <fullName evidence="3">Urease accessory protein UreD</fullName>
    </recommendedName>
</protein>
<dbReference type="AlphaFoldDB" id="A0A1I4AJQ5"/>
<evidence type="ECO:0000313" key="6">
    <source>
        <dbReference type="Proteomes" id="UP000199533"/>
    </source>
</evidence>
<feature type="compositionally biased region" description="Polar residues" evidence="4">
    <location>
        <begin position="8"/>
        <end position="29"/>
    </location>
</feature>
<evidence type="ECO:0000256" key="1">
    <source>
        <dbReference type="ARBA" id="ARBA00007177"/>
    </source>
</evidence>
<keyword evidence="6" id="KW-1185">Reference proteome</keyword>
<comment type="similarity">
    <text evidence="1 3">Belongs to the UreD family.</text>
</comment>
<evidence type="ECO:0000256" key="3">
    <source>
        <dbReference type="HAMAP-Rule" id="MF_01384"/>
    </source>
</evidence>
<keyword evidence="2 3" id="KW-0143">Chaperone</keyword>
<comment type="subunit">
    <text evidence="3">UreD, UreF and UreG form a complex that acts as a GTP-hydrolysis-dependent molecular chaperone, activating the urease apoprotein by helping to assemble the nickel containing metallocenter of UreC. The UreE protein probably delivers the nickel.</text>
</comment>
<dbReference type="GO" id="GO:0005737">
    <property type="term" value="C:cytoplasm"/>
    <property type="evidence" value="ECO:0007669"/>
    <property type="project" value="UniProtKB-SubCell"/>
</dbReference>
<accession>A0A1I4AJQ5</accession>
<dbReference type="InterPro" id="IPR002669">
    <property type="entry name" value="UreD"/>
</dbReference>
<dbReference type="Proteomes" id="UP000199533">
    <property type="component" value="Unassembled WGS sequence"/>
</dbReference>
<evidence type="ECO:0000256" key="2">
    <source>
        <dbReference type="ARBA" id="ARBA00023186"/>
    </source>
</evidence>
<gene>
    <name evidence="3" type="primary">ureD</name>
    <name evidence="5" type="ORF">SAMN05216302_100956</name>
</gene>
<name>A0A1I4AJQ5_9PROT</name>
<dbReference type="STRING" id="52441.SAMN05216302_100956"/>
<dbReference type="EMBL" id="FOSP01000009">
    <property type="protein sequence ID" value="SFK56410.1"/>
    <property type="molecule type" value="Genomic_DNA"/>
</dbReference>
<dbReference type="PANTHER" id="PTHR33643">
    <property type="entry name" value="UREASE ACCESSORY PROTEIN D"/>
    <property type="match status" value="1"/>
</dbReference>
<keyword evidence="3" id="KW-0996">Nickel insertion</keyword>
<organism evidence="5 6">
    <name type="scientific">Nitrosomonas aestuarii</name>
    <dbReference type="NCBI Taxonomy" id="52441"/>
    <lineage>
        <taxon>Bacteria</taxon>
        <taxon>Pseudomonadati</taxon>
        <taxon>Pseudomonadota</taxon>
        <taxon>Betaproteobacteria</taxon>
        <taxon>Nitrosomonadales</taxon>
        <taxon>Nitrosomonadaceae</taxon>
        <taxon>Nitrosomonas</taxon>
    </lineage>
</organism>
<evidence type="ECO:0000256" key="4">
    <source>
        <dbReference type="SAM" id="MobiDB-lite"/>
    </source>
</evidence>
<comment type="subcellular location">
    <subcellularLocation>
        <location evidence="3">Cytoplasm</location>
    </subcellularLocation>
</comment>
<dbReference type="RefSeq" id="WP_211753376.1">
    <property type="nucleotide sequence ID" value="NZ_FOSP01000009.1"/>
</dbReference>